<reference evidence="2 3" key="1">
    <citation type="submission" date="2019-05" db="EMBL/GenBank/DDBJ databases">
        <authorList>
            <person name="Schori C."/>
            <person name="Ahrens C."/>
        </authorList>
    </citation>
    <scope>NUCLEOTIDE SEQUENCE [LARGE SCALE GENOMIC DNA]</scope>
    <source>
        <strain evidence="2 3">DSM 10702</strain>
    </source>
</reference>
<keyword evidence="1" id="KW-0812">Transmembrane</keyword>
<evidence type="ECO:0000313" key="2">
    <source>
        <dbReference type="EMBL" id="QMW91760.1"/>
    </source>
</evidence>
<dbReference type="RefSeq" id="WP_035762711.1">
    <property type="nucleotide sequence ID" value="NZ_AP019716.1"/>
</dbReference>
<feature type="transmembrane region" description="Helical" evidence="1">
    <location>
        <begin position="56"/>
        <end position="80"/>
    </location>
</feature>
<dbReference type="EMBL" id="CP040626">
    <property type="protein sequence ID" value="QMW91760.1"/>
    <property type="molecule type" value="Genomic_DNA"/>
</dbReference>
<dbReference type="AlphaFoldDB" id="A0AAP9UF48"/>
<accession>A0AAP9UF48</accession>
<keyword evidence="1" id="KW-1133">Transmembrane helix</keyword>
<organism evidence="2 3">
    <name type="scientific">Clostridium butyricum</name>
    <dbReference type="NCBI Taxonomy" id="1492"/>
    <lineage>
        <taxon>Bacteria</taxon>
        <taxon>Bacillati</taxon>
        <taxon>Bacillota</taxon>
        <taxon>Clostridia</taxon>
        <taxon>Eubacteriales</taxon>
        <taxon>Clostridiaceae</taxon>
        <taxon>Clostridium</taxon>
    </lineage>
</organism>
<feature type="transmembrane region" description="Helical" evidence="1">
    <location>
        <begin position="92"/>
        <end position="115"/>
    </location>
</feature>
<keyword evidence="1" id="KW-0472">Membrane</keyword>
<evidence type="ECO:0000313" key="3">
    <source>
        <dbReference type="Proteomes" id="UP000515243"/>
    </source>
</evidence>
<dbReference type="Proteomes" id="UP000515243">
    <property type="component" value="Chromosome 1"/>
</dbReference>
<name>A0AAP9UF48_CLOBU</name>
<gene>
    <name evidence="2" type="ORF">FF104_12515</name>
</gene>
<evidence type="ECO:0000256" key="1">
    <source>
        <dbReference type="SAM" id="Phobius"/>
    </source>
</evidence>
<feature type="transmembrane region" description="Helical" evidence="1">
    <location>
        <begin position="12"/>
        <end position="36"/>
    </location>
</feature>
<sequence length="117" mass="13339">MNFKSNTTLGKVTFYISLFILANIIVSMCLDFLYPFDNPNSRILIVYQYLEYLRPYSNFFVICFGFLACINFILGIVTLFQKNSNKKFSIISLIICTPLALPCIIGAAKIIVIRFGI</sequence>
<proteinExistence type="predicted"/>
<dbReference type="GeneID" id="92945000"/>
<protein>
    <submittedName>
        <fullName evidence="2">Uncharacterized protein</fullName>
    </submittedName>
</protein>